<feature type="domain" description="Protein kinase" evidence="2">
    <location>
        <begin position="1"/>
        <end position="183"/>
    </location>
</feature>
<accession>A0ABP0VVA3</accession>
<evidence type="ECO:0000259" key="2">
    <source>
        <dbReference type="PROSITE" id="PS50011"/>
    </source>
</evidence>
<dbReference type="InterPro" id="IPR000719">
    <property type="entry name" value="Prot_kinase_dom"/>
</dbReference>
<dbReference type="EMBL" id="OZ020106">
    <property type="protein sequence ID" value="CAK9258412.1"/>
    <property type="molecule type" value="Genomic_DNA"/>
</dbReference>
<keyword evidence="1" id="KW-0812">Transmembrane</keyword>
<dbReference type="InterPro" id="IPR008271">
    <property type="entry name" value="Ser/Thr_kinase_AS"/>
</dbReference>
<evidence type="ECO:0000313" key="3">
    <source>
        <dbReference type="EMBL" id="CAK9258412.1"/>
    </source>
</evidence>
<dbReference type="PANTHER" id="PTHR23257:SF969">
    <property type="entry name" value="INTEGRIN-LINKED PROTEIN KINASE"/>
    <property type="match status" value="1"/>
</dbReference>
<proteinExistence type="predicted"/>
<dbReference type="InterPro" id="IPR011009">
    <property type="entry name" value="Kinase-like_dom_sf"/>
</dbReference>
<dbReference type="Proteomes" id="UP001497444">
    <property type="component" value="Chromosome 11"/>
</dbReference>
<dbReference type="PANTHER" id="PTHR23257">
    <property type="entry name" value="SERINE-THREONINE PROTEIN KINASE"/>
    <property type="match status" value="1"/>
</dbReference>
<dbReference type="InterPro" id="IPR050167">
    <property type="entry name" value="Ser_Thr_protein_kinase"/>
</dbReference>
<dbReference type="PROSITE" id="PS00108">
    <property type="entry name" value="PROTEIN_KINASE_ST"/>
    <property type="match status" value="1"/>
</dbReference>
<feature type="transmembrane region" description="Helical" evidence="1">
    <location>
        <begin position="56"/>
        <end position="75"/>
    </location>
</feature>
<sequence length="183" mass="20790">MSFKKEAAILATLKHPNIIQLFCCTTDANSCSLAMELMSTDVRKLMDERMPDPDYVAFYLPVAFYIMLQVAMGLMNMHERQVGHWDIKSSNLLVKPTSVPELAEVGYVDVKLVDFQFAKVKLMSSRGTNQSIDNLGRTPYRAPELYTQEEEEIAKENYPLKADVYSYEITCAEILTGHSISIY</sequence>
<keyword evidence="1" id="KW-1133">Transmembrane helix</keyword>
<dbReference type="Gene3D" id="1.10.510.10">
    <property type="entry name" value="Transferase(Phosphotransferase) domain 1"/>
    <property type="match status" value="1"/>
</dbReference>
<dbReference type="PROSITE" id="PS50011">
    <property type="entry name" value="PROTEIN_KINASE_DOM"/>
    <property type="match status" value="1"/>
</dbReference>
<evidence type="ECO:0000313" key="4">
    <source>
        <dbReference type="Proteomes" id="UP001497444"/>
    </source>
</evidence>
<dbReference type="SUPFAM" id="SSF56112">
    <property type="entry name" value="Protein kinase-like (PK-like)"/>
    <property type="match status" value="1"/>
</dbReference>
<gene>
    <name evidence="3" type="ORF">CSSPJE1EN1_LOCUS3890</name>
</gene>
<reference evidence="3" key="1">
    <citation type="submission" date="2024-02" db="EMBL/GenBank/DDBJ databases">
        <authorList>
            <consortium name="ELIXIR-Norway"/>
            <consortium name="Elixir Norway"/>
        </authorList>
    </citation>
    <scope>NUCLEOTIDE SEQUENCE</scope>
</reference>
<organism evidence="3 4">
    <name type="scientific">Sphagnum jensenii</name>
    <dbReference type="NCBI Taxonomy" id="128206"/>
    <lineage>
        <taxon>Eukaryota</taxon>
        <taxon>Viridiplantae</taxon>
        <taxon>Streptophyta</taxon>
        <taxon>Embryophyta</taxon>
        <taxon>Bryophyta</taxon>
        <taxon>Sphagnophytina</taxon>
        <taxon>Sphagnopsida</taxon>
        <taxon>Sphagnales</taxon>
        <taxon>Sphagnaceae</taxon>
        <taxon>Sphagnum</taxon>
    </lineage>
</organism>
<protein>
    <recommendedName>
        <fullName evidence="2">Protein kinase domain-containing protein</fullName>
    </recommendedName>
</protein>
<dbReference type="SMART" id="SM00220">
    <property type="entry name" value="S_TKc"/>
    <property type="match status" value="1"/>
</dbReference>
<keyword evidence="1" id="KW-0472">Membrane</keyword>
<name>A0ABP0VVA3_9BRYO</name>
<keyword evidence="4" id="KW-1185">Reference proteome</keyword>
<evidence type="ECO:0000256" key="1">
    <source>
        <dbReference type="SAM" id="Phobius"/>
    </source>
</evidence>
<dbReference type="Pfam" id="PF00069">
    <property type="entry name" value="Pkinase"/>
    <property type="match status" value="1"/>
</dbReference>